<proteinExistence type="predicted"/>
<feature type="non-terminal residue" evidence="1">
    <location>
        <position position="1"/>
    </location>
</feature>
<evidence type="ECO:0000313" key="2">
    <source>
        <dbReference type="Proteomes" id="UP000236370"/>
    </source>
</evidence>
<dbReference type="EMBL" id="NBAG03000215">
    <property type="protein sequence ID" value="PNI82658.1"/>
    <property type="molecule type" value="Genomic_DNA"/>
</dbReference>
<gene>
    <name evidence="1" type="ORF">CK820_G0003427</name>
</gene>
<dbReference type="AlphaFoldDB" id="A0A2J8PF70"/>
<accession>A0A2J8PF70</accession>
<reference evidence="1 2" key="1">
    <citation type="submission" date="2017-12" db="EMBL/GenBank/DDBJ databases">
        <title>High-resolution comparative analysis of great ape genomes.</title>
        <authorList>
            <person name="Pollen A."/>
            <person name="Hastie A."/>
            <person name="Hormozdiari F."/>
            <person name="Dougherty M."/>
            <person name="Liu R."/>
            <person name="Chaisson M."/>
            <person name="Hoppe E."/>
            <person name="Hill C."/>
            <person name="Pang A."/>
            <person name="Hillier L."/>
            <person name="Baker C."/>
            <person name="Armstrong J."/>
            <person name="Shendure J."/>
            <person name="Paten B."/>
            <person name="Wilson R."/>
            <person name="Chao H."/>
            <person name="Schneider V."/>
            <person name="Ventura M."/>
            <person name="Kronenberg Z."/>
            <person name="Murali S."/>
            <person name="Gordon D."/>
            <person name="Cantsilieris S."/>
            <person name="Munson K."/>
            <person name="Nelson B."/>
            <person name="Raja A."/>
            <person name="Underwood J."/>
            <person name="Diekhans M."/>
            <person name="Fiddes I."/>
            <person name="Haussler D."/>
            <person name="Eichler E."/>
        </authorList>
    </citation>
    <scope>NUCLEOTIDE SEQUENCE [LARGE SCALE GENOMIC DNA]</scope>
    <source>
        <strain evidence="1">Yerkes chimp pedigree #C0471</strain>
    </source>
</reference>
<dbReference type="Proteomes" id="UP000236370">
    <property type="component" value="Unassembled WGS sequence"/>
</dbReference>
<name>A0A2J8PF70_PANTR</name>
<comment type="caution">
    <text evidence="1">The sequence shown here is derived from an EMBL/GenBank/DDBJ whole genome shotgun (WGS) entry which is preliminary data.</text>
</comment>
<dbReference type="Pfam" id="PF15424">
    <property type="entry name" value="ODAM"/>
    <property type="match status" value="1"/>
</dbReference>
<protein>
    <submittedName>
        <fullName evidence="1">ODAM isoform 5</fullName>
    </submittedName>
</protein>
<sequence>QTPPQTQPGPSHVMPYVFSFKMPQEQGQNI</sequence>
<organism evidence="1 2">
    <name type="scientific">Pan troglodytes</name>
    <name type="common">Chimpanzee</name>
    <dbReference type="NCBI Taxonomy" id="9598"/>
    <lineage>
        <taxon>Eukaryota</taxon>
        <taxon>Metazoa</taxon>
        <taxon>Chordata</taxon>
        <taxon>Craniata</taxon>
        <taxon>Vertebrata</taxon>
        <taxon>Euteleostomi</taxon>
        <taxon>Mammalia</taxon>
        <taxon>Eutheria</taxon>
        <taxon>Euarchontoglires</taxon>
        <taxon>Primates</taxon>
        <taxon>Haplorrhini</taxon>
        <taxon>Catarrhini</taxon>
        <taxon>Hominidae</taxon>
        <taxon>Pan</taxon>
    </lineage>
</organism>
<evidence type="ECO:0000313" key="1">
    <source>
        <dbReference type="EMBL" id="PNI82658.1"/>
    </source>
</evidence>
<dbReference type="InterPro" id="IPR026802">
    <property type="entry name" value="Odam"/>
</dbReference>